<reference evidence="1 2" key="1">
    <citation type="journal article" date="2019" name="Int. J. Syst. Evol. Microbiol.">
        <title>The Global Catalogue of Microorganisms (GCM) 10K type strain sequencing project: providing services to taxonomists for standard genome sequencing and annotation.</title>
        <authorList>
            <consortium name="The Broad Institute Genomics Platform"/>
            <consortium name="The Broad Institute Genome Sequencing Center for Infectious Disease"/>
            <person name="Wu L."/>
            <person name="Ma J."/>
        </authorList>
    </citation>
    <scope>NUCLEOTIDE SEQUENCE [LARGE SCALE GENOMIC DNA]</scope>
    <source>
        <strain evidence="1 2">JCM 6305</strain>
    </source>
</reference>
<name>A0ABN3KHY3_9ACTN</name>
<evidence type="ECO:0000313" key="1">
    <source>
        <dbReference type="EMBL" id="GAA2460396.1"/>
    </source>
</evidence>
<dbReference type="EMBL" id="BAAASZ010000035">
    <property type="protein sequence ID" value="GAA2460396.1"/>
    <property type="molecule type" value="Genomic_DNA"/>
</dbReference>
<comment type="caution">
    <text evidence="1">The sequence shown here is derived from an EMBL/GenBank/DDBJ whole genome shotgun (WGS) entry which is preliminary data.</text>
</comment>
<dbReference type="RefSeq" id="WP_344327660.1">
    <property type="nucleotide sequence ID" value="NZ_BAAASZ010000035.1"/>
</dbReference>
<organism evidence="1 2">
    <name type="scientific">Streptomyces macrosporus</name>
    <dbReference type="NCBI Taxonomy" id="44032"/>
    <lineage>
        <taxon>Bacteria</taxon>
        <taxon>Bacillati</taxon>
        <taxon>Actinomycetota</taxon>
        <taxon>Actinomycetes</taxon>
        <taxon>Kitasatosporales</taxon>
        <taxon>Streptomycetaceae</taxon>
        <taxon>Streptomyces</taxon>
    </lineage>
</organism>
<dbReference type="Proteomes" id="UP001501638">
    <property type="component" value="Unassembled WGS sequence"/>
</dbReference>
<accession>A0ABN3KHY3</accession>
<evidence type="ECO:0000313" key="2">
    <source>
        <dbReference type="Proteomes" id="UP001501638"/>
    </source>
</evidence>
<gene>
    <name evidence="1" type="ORF">GCM10010405_50930</name>
</gene>
<proteinExistence type="predicted"/>
<protein>
    <submittedName>
        <fullName evidence="1">Uncharacterized protein</fullName>
    </submittedName>
</protein>
<sequence>MGENGLLDAIGELFYPGVVGRRTPERHLDGHGAGHVCLEVPDEESVLRSVEELTRRHGSPRALAVDGAVDPAVTERTGLPLLAPFGERVVEMRARMYGGRWVGYGTVRDDHGGTRPVVLVSKRRPPTADEFRMLTDPEHPHSIAEALDAHWFDGYEDPDPERCRGTGARVGGR</sequence>
<keyword evidence="2" id="KW-1185">Reference proteome</keyword>